<evidence type="ECO:0000256" key="4">
    <source>
        <dbReference type="ARBA" id="ARBA00022840"/>
    </source>
</evidence>
<gene>
    <name evidence="6" type="ordered locus">Ta0733</name>
</gene>
<comment type="similarity">
    <text evidence="1">Belongs to the ABC transporter superfamily.</text>
</comment>
<dbReference type="InParanoid" id="Q9HK71"/>
<reference evidence="6 7" key="1">
    <citation type="journal article" date="2000" name="Nature">
        <title>The genome sequence of the thermoacidophilic scavenger Thermoplasma acidophilum.</title>
        <authorList>
            <person name="Ruepp A."/>
            <person name="Graml W."/>
            <person name="Santos-Martinez M.L."/>
            <person name="Koretke K.K."/>
            <person name="Volker C."/>
            <person name="Mewes H.W."/>
            <person name="Frishman D."/>
            <person name="Stocker S."/>
            <person name="Lupas A.N."/>
            <person name="Baumeister W."/>
        </authorList>
    </citation>
    <scope>NUCLEOTIDE SEQUENCE [LARGE SCALE GENOMIC DNA]</scope>
    <source>
        <strain evidence="7">ATCC 25905 / DSM 1728 / JCM 9062 / NBRC 15155 / AMRC-C165</strain>
    </source>
</reference>
<evidence type="ECO:0000313" key="6">
    <source>
        <dbReference type="EMBL" id="CAC11868.1"/>
    </source>
</evidence>
<dbReference type="EnsemblBacteria" id="CAC11868">
    <property type="protein sequence ID" value="CAC11868"/>
    <property type="gene ID" value="CAC11868"/>
</dbReference>
<protein>
    <submittedName>
        <fullName evidence="6">ATP-binding protein related resistance protein</fullName>
    </submittedName>
</protein>
<dbReference type="PaxDb" id="273075-Ta0733"/>
<keyword evidence="3" id="KW-0547">Nucleotide-binding</keyword>
<sequence length="319" mass="35048">MENGNLLEVRNLSKIYPGGSGVRNASIKIRYGSIHALLGNNGAGKSTTMKCITGLLEPDSIEISFRGTTYPWNSKDLKKHIGYVPELPAFPKVFTVHDCIVSYGRMMGLGKAEAVGRAMPIVSILGLEEHMKKRVSSLSRGMLQKLDIVIALLSDPDVIIMDEPTAGLDVSAVEELFGIIRSLRDRGKSILISSHQLRDIETISDSVTVMDSGHVIFDGSIKDLYASAGSVEVVAEFSRIDGKLMETIKRMQGVMDVRMEDVPNRISIAFSGSTDPCGYLRDLAFRDGVSLISCSRSQSDLRTAFIRMVEYVRGQRKDQ</sequence>
<name>Q9HK71_THEAC</name>
<dbReference type="STRING" id="273075.gene:9571950"/>
<evidence type="ECO:0000256" key="1">
    <source>
        <dbReference type="ARBA" id="ARBA00005417"/>
    </source>
</evidence>
<keyword evidence="4 6" id="KW-0067">ATP-binding</keyword>
<keyword evidence="2" id="KW-0813">Transport</keyword>
<evidence type="ECO:0000313" key="7">
    <source>
        <dbReference type="Proteomes" id="UP000001024"/>
    </source>
</evidence>
<dbReference type="EMBL" id="AL445065">
    <property type="protein sequence ID" value="CAC11868.1"/>
    <property type="molecule type" value="Genomic_DNA"/>
</dbReference>
<dbReference type="CDD" id="cd03230">
    <property type="entry name" value="ABC_DR_subfamily_A"/>
    <property type="match status" value="1"/>
</dbReference>
<dbReference type="InterPro" id="IPR003593">
    <property type="entry name" value="AAA+_ATPase"/>
</dbReference>
<dbReference type="InterPro" id="IPR003439">
    <property type="entry name" value="ABC_transporter-like_ATP-bd"/>
</dbReference>
<feature type="domain" description="ABC transporter" evidence="5">
    <location>
        <begin position="7"/>
        <end position="237"/>
    </location>
</feature>
<dbReference type="SMART" id="SM00382">
    <property type="entry name" value="AAA"/>
    <property type="match status" value="1"/>
</dbReference>
<accession>Q9HK71</accession>
<dbReference type="GO" id="GO:0005524">
    <property type="term" value="F:ATP binding"/>
    <property type="evidence" value="ECO:0007669"/>
    <property type="project" value="UniProtKB-KW"/>
</dbReference>
<dbReference type="HOGENOM" id="CLU_000604_1_2_2"/>
<dbReference type="RefSeq" id="WP_010901149.1">
    <property type="nucleotide sequence ID" value="NC_002578.1"/>
</dbReference>
<dbReference type="KEGG" id="tac:Ta0733"/>
<dbReference type="PANTHER" id="PTHR42711">
    <property type="entry name" value="ABC TRANSPORTER ATP-BINDING PROTEIN"/>
    <property type="match status" value="1"/>
</dbReference>
<dbReference type="Gene3D" id="3.40.50.300">
    <property type="entry name" value="P-loop containing nucleotide triphosphate hydrolases"/>
    <property type="match status" value="1"/>
</dbReference>
<evidence type="ECO:0000259" key="5">
    <source>
        <dbReference type="PROSITE" id="PS50893"/>
    </source>
</evidence>
<dbReference type="Pfam" id="PF00005">
    <property type="entry name" value="ABC_tran"/>
    <property type="match status" value="1"/>
</dbReference>
<keyword evidence="7" id="KW-1185">Reference proteome</keyword>
<dbReference type="OrthoDB" id="40048at2157"/>
<dbReference type="SUPFAM" id="SSF52540">
    <property type="entry name" value="P-loop containing nucleoside triphosphate hydrolases"/>
    <property type="match status" value="1"/>
</dbReference>
<dbReference type="Proteomes" id="UP000001024">
    <property type="component" value="Chromosome"/>
</dbReference>
<dbReference type="AlphaFoldDB" id="Q9HK71"/>
<dbReference type="InterPro" id="IPR027417">
    <property type="entry name" value="P-loop_NTPase"/>
</dbReference>
<organism evidence="6 7">
    <name type="scientific">Thermoplasma acidophilum (strain ATCC 25905 / DSM 1728 / JCM 9062 / NBRC 15155 / AMRC-C165)</name>
    <dbReference type="NCBI Taxonomy" id="273075"/>
    <lineage>
        <taxon>Archaea</taxon>
        <taxon>Methanobacteriati</taxon>
        <taxon>Thermoplasmatota</taxon>
        <taxon>Thermoplasmata</taxon>
        <taxon>Thermoplasmatales</taxon>
        <taxon>Thermoplasmataceae</taxon>
        <taxon>Thermoplasma</taxon>
    </lineage>
</organism>
<dbReference type="InterPro" id="IPR050763">
    <property type="entry name" value="ABC_transporter_ATP-binding"/>
</dbReference>
<evidence type="ECO:0000256" key="2">
    <source>
        <dbReference type="ARBA" id="ARBA00022448"/>
    </source>
</evidence>
<dbReference type="PROSITE" id="PS50893">
    <property type="entry name" value="ABC_TRANSPORTER_2"/>
    <property type="match status" value="1"/>
</dbReference>
<dbReference type="PANTHER" id="PTHR42711:SF5">
    <property type="entry name" value="ABC TRANSPORTER ATP-BINDING PROTEIN NATA"/>
    <property type="match status" value="1"/>
</dbReference>
<proteinExistence type="inferred from homology"/>
<dbReference type="GO" id="GO:0016887">
    <property type="term" value="F:ATP hydrolysis activity"/>
    <property type="evidence" value="ECO:0007669"/>
    <property type="project" value="InterPro"/>
</dbReference>
<evidence type="ECO:0000256" key="3">
    <source>
        <dbReference type="ARBA" id="ARBA00022741"/>
    </source>
</evidence>
<dbReference type="eggNOG" id="arCOG00194">
    <property type="taxonomic scope" value="Archaea"/>
</dbReference>